<dbReference type="AlphaFoldDB" id="A0AAD9UUG8"/>
<organism evidence="1 2">
    <name type="scientific">Acropora cervicornis</name>
    <name type="common">Staghorn coral</name>
    <dbReference type="NCBI Taxonomy" id="6130"/>
    <lineage>
        <taxon>Eukaryota</taxon>
        <taxon>Metazoa</taxon>
        <taxon>Cnidaria</taxon>
        <taxon>Anthozoa</taxon>
        <taxon>Hexacorallia</taxon>
        <taxon>Scleractinia</taxon>
        <taxon>Astrocoeniina</taxon>
        <taxon>Acroporidae</taxon>
        <taxon>Acropora</taxon>
    </lineage>
</organism>
<accession>A0AAD9UUG8</accession>
<gene>
    <name evidence="1" type="ORF">P5673_029271</name>
</gene>
<sequence>MRQGKSPTEAASLALRKIAKYYPKYNGGLVVVNKQGEFGLVELQPMVGNSSSILFVIPALKE</sequence>
<evidence type="ECO:0000313" key="1">
    <source>
        <dbReference type="EMBL" id="KAK2550085.1"/>
    </source>
</evidence>
<reference evidence="1" key="2">
    <citation type="journal article" date="2023" name="Science">
        <title>Genomic signatures of disease resistance in endangered staghorn corals.</title>
        <authorList>
            <person name="Vollmer S.V."/>
            <person name="Selwyn J.D."/>
            <person name="Despard B.A."/>
            <person name="Roesel C.L."/>
        </authorList>
    </citation>
    <scope>NUCLEOTIDE SEQUENCE</scope>
    <source>
        <strain evidence="1">K2</strain>
    </source>
</reference>
<dbReference type="Gene3D" id="3.60.20.30">
    <property type="entry name" value="(Glycosyl)asparaginase"/>
    <property type="match status" value="1"/>
</dbReference>
<proteinExistence type="predicted"/>
<comment type="caution">
    <text evidence="1">The sequence shown here is derived from an EMBL/GenBank/DDBJ whole genome shotgun (WGS) entry which is preliminary data.</text>
</comment>
<keyword evidence="2" id="KW-1185">Reference proteome</keyword>
<reference evidence="1" key="1">
    <citation type="journal article" date="2023" name="G3 (Bethesda)">
        <title>Whole genome assembly and annotation of the endangered Caribbean coral Acropora cervicornis.</title>
        <authorList>
            <person name="Selwyn J.D."/>
            <person name="Vollmer S.V."/>
        </authorList>
    </citation>
    <scope>NUCLEOTIDE SEQUENCE</scope>
    <source>
        <strain evidence="1">K2</strain>
    </source>
</reference>
<protein>
    <submittedName>
        <fullName evidence="1">N(4)-(Beta-N-acetylglucosaminyl)-L-asparaginase</fullName>
    </submittedName>
</protein>
<dbReference type="EMBL" id="JARQWQ010000115">
    <property type="protein sequence ID" value="KAK2550085.1"/>
    <property type="molecule type" value="Genomic_DNA"/>
</dbReference>
<name>A0AAD9UUG8_ACRCE</name>
<evidence type="ECO:0000313" key="2">
    <source>
        <dbReference type="Proteomes" id="UP001249851"/>
    </source>
</evidence>
<dbReference type="Proteomes" id="UP001249851">
    <property type="component" value="Unassembled WGS sequence"/>
</dbReference>